<keyword evidence="1" id="KW-0812">Transmembrane</keyword>
<dbReference type="Pfam" id="PF20482">
    <property type="entry name" value="DUF6722"/>
    <property type="match status" value="1"/>
</dbReference>
<evidence type="ECO:0000256" key="1">
    <source>
        <dbReference type="SAM" id="Phobius"/>
    </source>
</evidence>
<dbReference type="RefSeq" id="WP_195442277.1">
    <property type="nucleotide sequence ID" value="NZ_CAXTGH010000003.1"/>
</dbReference>
<dbReference type="Proteomes" id="UP000186631">
    <property type="component" value="Unassembled WGS sequence"/>
</dbReference>
<proteinExistence type="predicted"/>
<dbReference type="InterPro" id="IPR046568">
    <property type="entry name" value="DUF6722"/>
</dbReference>
<feature type="transmembrane region" description="Helical" evidence="1">
    <location>
        <begin position="56"/>
        <end position="75"/>
    </location>
</feature>
<name>A0A1Q6IZA7_PHOVU</name>
<evidence type="ECO:0000313" key="3">
    <source>
        <dbReference type="Proteomes" id="UP000186631"/>
    </source>
</evidence>
<comment type="caution">
    <text evidence="2">The sequence shown here is derived from an EMBL/GenBank/DDBJ whole genome shotgun (WGS) entry which is preliminary data.</text>
</comment>
<accession>A0A1Q6IZA7</accession>
<evidence type="ECO:0000313" key="2">
    <source>
        <dbReference type="EMBL" id="OKZ46138.1"/>
    </source>
</evidence>
<dbReference type="AlphaFoldDB" id="A0A1Q6IZA7"/>
<keyword evidence="1" id="KW-1133">Transmembrane helix</keyword>
<keyword evidence="1" id="KW-0472">Membrane</keyword>
<gene>
    <name evidence="2" type="ORF">BHV80_11085</name>
</gene>
<dbReference type="EMBL" id="MNQV01000204">
    <property type="protein sequence ID" value="OKZ46138.1"/>
    <property type="molecule type" value="Genomic_DNA"/>
</dbReference>
<reference evidence="2 3" key="1">
    <citation type="journal article" date="2016" name="Nat. Biotechnol.">
        <title>Measurement of bacterial replication rates in microbial communities.</title>
        <authorList>
            <person name="Brown C.T."/>
            <person name="Olm M.R."/>
            <person name="Thomas B.C."/>
            <person name="Banfield J.F."/>
        </authorList>
    </citation>
    <scope>NUCLEOTIDE SEQUENCE [LARGE SCALE GENOMIC DNA]</scope>
    <source>
        <strain evidence="2">42_262</strain>
    </source>
</reference>
<organism evidence="2 3">
    <name type="scientific">Phocaeicola vulgatus</name>
    <name type="common">Bacteroides vulgatus</name>
    <dbReference type="NCBI Taxonomy" id="821"/>
    <lineage>
        <taxon>Bacteria</taxon>
        <taxon>Pseudomonadati</taxon>
        <taxon>Bacteroidota</taxon>
        <taxon>Bacteroidia</taxon>
        <taxon>Bacteroidales</taxon>
        <taxon>Bacteroidaceae</taxon>
        <taxon>Phocaeicola</taxon>
    </lineage>
</organism>
<protein>
    <submittedName>
        <fullName evidence="2">Uncharacterized protein</fullName>
    </submittedName>
</protein>
<feature type="transmembrane region" description="Helical" evidence="1">
    <location>
        <begin position="25"/>
        <end position="50"/>
    </location>
</feature>
<sequence length="80" mass="9269">MGNFIKQQEEKKEVKEKDKTRRERLAGYFFDLSKLVFAALVLGGITPLFTNEPNKMNWVTIILGIFSTYILANFANRILK</sequence>